<dbReference type="AlphaFoldDB" id="A0A1G9YHM5"/>
<evidence type="ECO:0000313" key="3">
    <source>
        <dbReference type="Proteomes" id="UP000199334"/>
    </source>
</evidence>
<gene>
    <name evidence="2" type="ORF">SAMN05216498_1410</name>
</gene>
<keyword evidence="1" id="KW-0812">Transmembrane</keyword>
<evidence type="ECO:0000256" key="1">
    <source>
        <dbReference type="SAM" id="Phobius"/>
    </source>
</evidence>
<evidence type="ECO:0000313" key="2">
    <source>
        <dbReference type="EMBL" id="SDN08634.1"/>
    </source>
</evidence>
<keyword evidence="3" id="KW-1185">Reference proteome</keyword>
<dbReference type="STRING" id="237069.SAMN05216498_1410"/>
<protein>
    <submittedName>
        <fullName evidence="2">Uncharacterized protein</fullName>
    </submittedName>
</protein>
<dbReference type="RefSeq" id="WP_371859610.1">
    <property type="nucleotide sequence ID" value="NZ_BJVZ01000027.1"/>
</dbReference>
<keyword evidence="1" id="KW-0472">Membrane</keyword>
<dbReference type="EMBL" id="FNIG01000002">
    <property type="protein sequence ID" value="SDN08634.1"/>
    <property type="molecule type" value="Genomic_DNA"/>
</dbReference>
<proteinExistence type="predicted"/>
<feature type="transmembrane region" description="Helical" evidence="1">
    <location>
        <begin position="6"/>
        <end position="26"/>
    </location>
</feature>
<name>A0A1G9YHM5_9BACI</name>
<keyword evidence="1" id="KW-1133">Transmembrane helix</keyword>
<reference evidence="2 3" key="1">
    <citation type="submission" date="2016-10" db="EMBL/GenBank/DDBJ databases">
        <authorList>
            <person name="de Groot N.N."/>
        </authorList>
    </citation>
    <scope>NUCLEOTIDE SEQUENCE [LARGE SCALE GENOMIC DNA]</scope>
    <source>
        <strain evidence="2 3">CGMCC 1.3442</strain>
    </source>
</reference>
<dbReference type="Proteomes" id="UP000199334">
    <property type="component" value="Unassembled WGS sequence"/>
</dbReference>
<accession>A0A1G9YHM5</accession>
<dbReference type="Pfam" id="PF22282">
    <property type="entry name" value="CydS"/>
    <property type="match status" value="1"/>
</dbReference>
<dbReference type="InterPro" id="IPR054381">
    <property type="entry name" value="CydS"/>
</dbReference>
<sequence>MDDFLITWAPFIVVIASIIAAFWSGLKDDRVNR</sequence>
<organism evidence="2 3">
    <name type="scientific">Tenuibacillus multivorans</name>
    <dbReference type="NCBI Taxonomy" id="237069"/>
    <lineage>
        <taxon>Bacteria</taxon>
        <taxon>Bacillati</taxon>
        <taxon>Bacillota</taxon>
        <taxon>Bacilli</taxon>
        <taxon>Bacillales</taxon>
        <taxon>Bacillaceae</taxon>
        <taxon>Tenuibacillus</taxon>
    </lineage>
</organism>